<keyword evidence="3" id="KW-0560">Oxidoreductase</keyword>
<evidence type="ECO:0000313" key="8">
    <source>
        <dbReference type="Proteomes" id="UP000655589"/>
    </source>
</evidence>
<dbReference type="PANTHER" id="PTHR43391:SF14">
    <property type="entry name" value="DEHYDROGENASE_REDUCTASE SDR FAMILY PROTEIN 7-LIKE"/>
    <property type="match status" value="1"/>
</dbReference>
<dbReference type="SUPFAM" id="SSF51735">
    <property type="entry name" value="NAD(P)-binding Rossmann-fold domains"/>
    <property type="match status" value="1"/>
</dbReference>
<evidence type="ECO:0000256" key="4">
    <source>
        <dbReference type="RuleBase" id="RU000363"/>
    </source>
</evidence>
<name>A0A8H9GJ26_9MICO</name>
<sequence length="250" mass="25002">MTAPAGTSPTRSPGPAGTGPLRPRPVGTVFVTGGASGLGAALVDVLTAAGGTPAVVDVAEPAAGVPYARADLGEPGAAGAAVESLVEQVGPPDAVVAAAGIDACGPLLEIDADRWERVVRVNLFGTVSVVRAALPYLVERRGTVVTVASTLALRGAGDATAYCASKWAVRGFSQALAAEYAGRVGVTCLIPGGMRTPFFDGRADQYRPGPDADLNDPAATAGAVVAALTQPRGSEIREMLVMASGEASWP</sequence>
<proteinExistence type="inferred from homology"/>
<dbReference type="PRINTS" id="PR00081">
    <property type="entry name" value="GDHRDH"/>
</dbReference>
<dbReference type="InterPro" id="IPR002347">
    <property type="entry name" value="SDR_fam"/>
</dbReference>
<dbReference type="Pfam" id="PF00106">
    <property type="entry name" value="adh_short"/>
    <property type="match status" value="1"/>
</dbReference>
<feature type="region of interest" description="Disordered" evidence="5">
    <location>
        <begin position="1"/>
        <end position="25"/>
    </location>
</feature>
<dbReference type="PROSITE" id="PS00061">
    <property type="entry name" value="ADH_SHORT"/>
    <property type="match status" value="1"/>
</dbReference>
<organism evidence="7 8">
    <name type="scientific">Promicromonospora citrea</name>
    <dbReference type="NCBI Taxonomy" id="43677"/>
    <lineage>
        <taxon>Bacteria</taxon>
        <taxon>Bacillati</taxon>
        <taxon>Actinomycetota</taxon>
        <taxon>Actinomycetes</taxon>
        <taxon>Micrococcales</taxon>
        <taxon>Promicromonosporaceae</taxon>
        <taxon>Promicromonospora</taxon>
    </lineage>
</organism>
<dbReference type="GO" id="GO:0016491">
    <property type="term" value="F:oxidoreductase activity"/>
    <property type="evidence" value="ECO:0007669"/>
    <property type="project" value="UniProtKB-KW"/>
</dbReference>
<feature type="compositionally biased region" description="Polar residues" evidence="5">
    <location>
        <begin position="1"/>
        <end position="11"/>
    </location>
</feature>
<evidence type="ECO:0000313" key="7">
    <source>
        <dbReference type="EMBL" id="GGM32536.1"/>
    </source>
</evidence>
<dbReference type="SMART" id="SM00822">
    <property type="entry name" value="PKS_KR"/>
    <property type="match status" value="1"/>
</dbReference>
<dbReference type="Gene3D" id="3.40.50.720">
    <property type="entry name" value="NAD(P)-binding Rossmann-like Domain"/>
    <property type="match status" value="1"/>
</dbReference>
<dbReference type="PANTHER" id="PTHR43391">
    <property type="entry name" value="RETINOL DEHYDROGENASE-RELATED"/>
    <property type="match status" value="1"/>
</dbReference>
<protein>
    <submittedName>
        <fullName evidence="7">Short-chain dehydrogenase</fullName>
    </submittedName>
</protein>
<feature type="domain" description="Ketoreductase" evidence="6">
    <location>
        <begin position="27"/>
        <end position="239"/>
    </location>
</feature>
<evidence type="ECO:0000256" key="2">
    <source>
        <dbReference type="ARBA" id="ARBA00022857"/>
    </source>
</evidence>
<dbReference type="RefSeq" id="WP_171109160.1">
    <property type="nucleotide sequence ID" value="NZ_BMPT01000012.1"/>
</dbReference>
<comment type="similarity">
    <text evidence="1 4">Belongs to the short-chain dehydrogenases/reductases (SDR) family.</text>
</comment>
<dbReference type="Proteomes" id="UP000655589">
    <property type="component" value="Unassembled WGS sequence"/>
</dbReference>
<keyword evidence="2" id="KW-0521">NADP</keyword>
<reference evidence="7" key="1">
    <citation type="journal article" date="2014" name="Int. J. Syst. Evol. Microbiol.">
        <title>Complete genome sequence of Corynebacterium casei LMG S-19264T (=DSM 44701T), isolated from a smear-ripened cheese.</title>
        <authorList>
            <consortium name="US DOE Joint Genome Institute (JGI-PGF)"/>
            <person name="Walter F."/>
            <person name="Albersmeier A."/>
            <person name="Kalinowski J."/>
            <person name="Ruckert C."/>
        </authorList>
    </citation>
    <scope>NUCLEOTIDE SEQUENCE</scope>
    <source>
        <strain evidence="7">JCM 3051</strain>
    </source>
</reference>
<dbReference type="EMBL" id="BMPT01000012">
    <property type="protein sequence ID" value="GGM32536.1"/>
    <property type="molecule type" value="Genomic_DNA"/>
</dbReference>
<evidence type="ECO:0000256" key="3">
    <source>
        <dbReference type="ARBA" id="ARBA00023002"/>
    </source>
</evidence>
<dbReference type="InterPro" id="IPR020904">
    <property type="entry name" value="Sc_DH/Rdtase_CS"/>
</dbReference>
<dbReference type="InterPro" id="IPR036291">
    <property type="entry name" value="NAD(P)-bd_dom_sf"/>
</dbReference>
<reference evidence="7" key="2">
    <citation type="submission" date="2020-09" db="EMBL/GenBank/DDBJ databases">
        <authorList>
            <person name="Sun Q."/>
            <person name="Ohkuma M."/>
        </authorList>
    </citation>
    <scope>NUCLEOTIDE SEQUENCE</scope>
    <source>
        <strain evidence="7">JCM 3051</strain>
    </source>
</reference>
<dbReference type="PRINTS" id="PR00080">
    <property type="entry name" value="SDRFAMILY"/>
</dbReference>
<evidence type="ECO:0000259" key="6">
    <source>
        <dbReference type="SMART" id="SM00822"/>
    </source>
</evidence>
<comment type="caution">
    <text evidence="7">The sequence shown here is derived from an EMBL/GenBank/DDBJ whole genome shotgun (WGS) entry which is preliminary data.</text>
</comment>
<gene>
    <name evidence="7" type="ORF">GCM10010102_29990</name>
</gene>
<keyword evidence="8" id="KW-1185">Reference proteome</keyword>
<dbReference type="AlphaFoldDB" id="A0A8H9GJ26"/>
<accession>A0A8H9GJ26</accession>
<dbReference type="InterPro" id="IPR057326">
    <property type="entry name" value="KR_dom"/>
</dbReference>
<evidence type="ECO:0000256" key="1">
    <source>
        <dbReference type="ARBA" id="ARBA00006484"/>
    </source>
</evidence>
<evidence type="ECO:0000256" key="5">
    <source>
        <dbReference type="SAM" id="MobiDB-lite"/>
    </source>
</evidence>